<dbReference type="AlphaFoldDB" id="A0A1Q3FQZ6"/>
<dbReference type="InterPro" id="IPR001254">
    <property type="entry name" value="Trypsin_dom"/>
</dbReference>
<dbReference type="Gene3D" id="3.30.1640.30">
    <property type="match status" value="1"/>
</dbReference>
<dbReference type="Pfam" id="PF12032">
    <property type="entry name" value="CLIP"/>
    <property type="match status" value="1"/>
</dbReference>
<feature type="domain" description="Peptidase S1" evidence="8">
    <location>
        <begin position="303"/>
        <end position="548"/>
    </location>
</feature>
<dbReference type="Pfam" id="PF00089">
    <property type="entry name" value="Trypsin"/>
    <property type="match status" value="3"/>
</dbReference>
<comment type="similarity">
    <text evidence="6">Belongs to the peptidase S1 family. CLIP subfamily.</text>
</comment>
<protein>
    <submittedName>
        <fullName evidence="10">Putative serine protease</fullName>
    </submittedName>
</protein>
<feature type="signal peptide" evidence="7">
    <location>
        <begin position="1"/>
        <end position="20"/>
    </location>
</feature>
<evidence type="ECO:0000256" key="4">
    <source>
        <dbReference type="ARBA" id="ARBA00022825"/>
    </source>
</evidence>
<dbReference type="PROSITE" id="PS50240">
    <property type="entry name" value="TRYPSIN_DOM"/>
    <property type="match status" value="2"/>
</dbReference>
<feature type="domain" description="Clip" evidence="9">
    <location>
        <begin position="564"/>
        <end position="611"/>
    </location>
</feature>
<dbReference type="SMART" id="SM00680">
    <property type="entry name" value="CLIP"/>
    <property type="match status" value="1"/>
</dbReference>
<evidence type="ECO:0000256" key="3">
    <source>
        <dbReference type="ARBA" id="ARBA00022801"/>
    </source>
</evidence>
<evidence type="ECO:0000256" key="7">
    <source>
        <dbReference type="SAM" id="SignalP"/>
    </source>
</evidence>
<sequence>MLLNLLLLLFCTVNRGFVNGELMPDYVGSVLSLNPLMPNDEQSVKDCPFTYYPFAKNSLTSSSSSEGYQDNTFAHVVKLDIATIEEGAADEACLGAIVDPGFVLTTKRCASQQPQTISFANTSLPRRGVQSTRYHLTADVALLQLKTRLSIDHQVTPACFWSDDASTVTGFPNLQRISTDALTGGLRVQRTKCPLAGRGRCYDDVKRNSTAGLLQVQAVSNYRLHPFVVALGRDNRNGEMVEVSAIADWIEQETGTKVDGIDCAVRYAKYRQYDDRVTTMRTDSFQLIELHNAHFSPTMANSYQVSIGFYVEDPTRESVVTYACYGTLLHRQYVLTVASCLEEFRNHSIIVRANQVTKLTPIKGTEFRVVEDTHYLEEAYVARVHLHPEFSRVPLKNDLALLQLDVNDFSFEKGFKPACLWPRDSFDMNEFQTNGHGPRISAEDRVDESLLADRRLTELYVISKPLTDECPLSLTANQLCVGDAVTIVPGTCELNRGSAMAREIWVLSHIIMEYVFAIGSKGENCGFNTPSTFTKIAPYISWIDSVMFKGQVTYNDSNVYYGDECSTTSGRGGVCLSLSECPGMEERVRNNKAEVQQASCGFEKDVSLVCCSTKDAVGVDTGEDLRDAMKEIENCPNLYEDLRANRLSQNLRRGSPTAAGVVVSNSTSHYCYATLISKRFLITSASCLERFPAVSAKLFRIGRKEVQQSPVVEVFPHPKYNALHDSANIAVLKLATPISINREVIPACLWQNETHVPFVLEIVGRNSTSAMVDISTYPLYRKACDAELVARLSHLELCVMYDASTRSSSKMICEDQGIGIYNYFAHGLHRLKVTFLVGVFNRGTGCELDGIGVFTRISAYFQWIKTVVYRNL</sequence>
<dbReference type="PANTHER" id="PTHR24260:SF147">
    <property type="entry name" value="EG:BACR7A4.3 PROTEIN-RELATED"/>
    <property type="match status" value="1"/>
</dbReference>
<dbReference type="PROSITE" id="PS51888">
    <property type="entry name" value="CLIP"/>
    <property type="match status" value="1"/>
</dbReference>
<feature type="chain" id="PRO_5012591704" evidence="7">
    <location>
        <begin position="21"/>
        <end position="872"/>
    </location>
</feature>
<dbReference type="GO" id="GO:0006508">
    <property type="term" value="P:proteolysis"/>
    <property type="evidence" value="ECO:0007669"/>
    <property type="project" value="UniProtKB-KW"/>
</dbReference>
<evidence type="ECO:0000256" key="1">
    <source>
        <dbReference type="ARBA" id="ARBA00022670"/>
    </source>
</evidence>
<dbReference type="SUPFAM" id="SSF50494">
    <property type="entry name" value="Trypsin-like serine proteases"/>
    <property type="match status" value="3"/>
</dbReference>
<dbReference type="PANTHER" id="PTHR24260">
    <property type="match status" value="1"/>
</dbReference>
<keyword evidence="2 7" id="KW-0732">Signal</keyword>
<dbReference type="InterPro" id="IPR009003">
    <property type="entry name" value="Peptidase_S1_PA"/>
</dbReference>
<dbReference type="InterPro" id="IPR022700">
    <property type="entry name" value="CLIP"/>
</dbReference>
<evidence type="ECO:0000259" key="8">
    <source>
        <dbReference type="PROSITE" id="PS50240"/>
    </source>
</evidence>
<name>A0A1Q3FQZ6_CULTA</name>
<dbReference type="InterPro" id="IPR043504">
    <property type="entry name" value="Peptidase_S1_PA_chymotrypsin"/>
</dbReference>
<dbReference type="InterPro" id="IPR051333">
    <property type="entry name" value="CLIP_Serine_Protease"/>
</dbReference>
<dbReference type="EMBL" id="GFDL01005129">
    <property type="protein sequence ID" value="JAV29916.1"/>
    <property type="molecule type" value="Transcribed_RNA"/>
</dbReference>
<dbReference type="InterPro" id="IPR038565">
    <property type="entry name" value="CLIP_sf"/>
</dbReference>
<evidence type="ECO:0000256" key="2">
    <source>
        <dbReference type="ARBA" id="ARBA00022729"/>
    </source>
</evidence>
<evidence type="ECO:0000256" key="5">
    <source>
        <dbReference type="ARBA" id="ARBA00023157"/>
    </source>
</evidence>
<evidence type="ECO:0000259" key="9">
    <source>
        <dbReference type="PROSITE" id="PS51888"/>
    </source>
</evidence>
<dbReference type="Gene3D" id="2.40.10.10">
    <property type="entry name" value="Trypsin-like serine proteases"/>
    <property type="match status" value="4"/>
</dbReference>
<dbReference type="SMART" id="SM00020">
    <property type="entry name" value="Tryp_SPc"/>
    <property type="match status" value="1"/>
</dbReference>
<evidence type="ECO:0000313" key="10">
    <source>
        <dbReference type="EMBL" id="JAV29916.1"/>
    </source>
</evidence>
<evidence type="ECO:0000256" key="6">
    <source>
        <dbReference type="ARBA" id="ARBA00024195"/>
    </source>
</evidence>
<keyword evidence="4" id="KW-0720">Serine protease</keyword>
<reference evidence="10" key="1">
    <citation type="submission" date="2017-01" db="EMBL/GenBank/DDBJ databases">
        <title>A deep insight into the sialotranscriptome of adult male and female Cluex tarsalis mosquitoes.</title>
        <authorList>
            <person name="Ribeiro J.M."/>
            <person name="Moreira F."/>
            <person name="Bernard K.A."/>
            <person name="Calvo E."/>
        </authorList>
    </citation>
    <scope>NUCLEOTIDE SEQUENCE</scope>
    <source>
        <strain evidence="10">Kern County</strain>
        <tissue evidence="10">Salivary glands</tissue>
    </source>
</reference>
<keyword evidence="1 10" id="KW-0645">Protease</keyword>
<dbReference type="GO" id="GO:0004252">
    <property type="term" value="F:serine-type endopeptidase activity"/>
    <property type="evidence" value="ECO:0007669"/>
    <property type="project" value="InterPro"/>
</dbReference>
<keyword evidence="5" id="KW-1015">Disulfide bond</keyword>
<keyword evidence="3" id="KW-0378">Hydrolase</keyword>
<accession>A0A1Q3FQZ6</accession>
<organism evidence="10">
    <name type="scientific">Culex tarsalis</name>
    <name type="common">Encephalitis mosquito</name>
    <dbReference type="NCBI Taxonomy" id="7177"/>
    <lineage>
        <taxon>Eukaryota</taxon>
        <taxon>Metazoa</taxon>
        <taxon>Ecdysozoa</taxon>
        <taxon>Arthropoda</taxon>
        <taxon>Hexapoda</taxon>
        <taxon>Insecta</taxon>
        <taxon>Pterygota</taxon>
        <taxon>Neoptera</taxon>
        <taxon>Endopterygota</taxon>
        <taxon>Diptera</taxon>
        <taxon>Nematocera</taxon>
        <taxon>Culicoidea</taxon>
        <taxon>Culicidae</taxon>
        <taxon>Culicinae</taxon>
        <taxon>Culicini</taxon>
        <taxon>Culex</taxon>
        <taxon>Culex</taxon>
    </lineage>
</organism>
<feature type="domain" description="Peptidase S1" evidence="8">
    <location>
        <begin position="656"/>
        <end position="869"/>
    </location>
</feature>
<proteinExistence type="inferred from homology"/>